<keyword evidence="7" id="KW-0862">Zinc</keyword>
<accession>Q2NBK3</accession>
<evidence type="ECO:0000256" key="5">
    <source>
        <dbReference type="ARBA" id="ARBA00022741"/>
    </source>
</evidence>
<dbReference type="Proteomes" id="UP000008808">
    <property type="component" value="Chromosome"/>
</dbReference>
<gene>
    <name evidence="13" type="ordered locus">ELI_04230</name>
</gene>
<evidence type="ECO:0000256" key="1">
    <source>
        <dbReference type="ARBA" id="ARBA00001946"/>
    </source>
</evidence>
<dbReference type="HOGENOM" id="CLU_036604_3_0_5"/>
<evidence type="ECO:0000256" key="7">
    <source>
        <dbReference type="ARBA" id="ARBA00022833"/>
    </source>
</evidence>
<keyword evidence="3" id="KW-0808">Transferase</keyword>
<organism evidence="13 14">
    <name type="scientific">Erythrobacter litoralis (strain HTCC2594)</name>
    <dbReference type="NCBI Taxonomy" id="314225"/>
    <lineage>
        <taxon>Bacteria</taxon>
        <taxon>Pseudomonadati</taxon>
        <taxon>Pseudomonadota</taxon>
        <taxon>Alphaproteobacteria</taxon>
        <taxon>Sphingomonadales</taxon>
        <taxon>Erythrobacteraceae</taxon>
        <taxon>Erythrobacter/Porphyrobacter group</taxon>
        <taxon>Erythrobacter</taxon>
    </lineage>
</organism>
<comment type="catalytic activity">
    <reaction evidence="12">
        <text>D-fructose + ATP = D-fructose 6-phosphate + ADP + H(+)</text>
        <dbReference type="Rhea" id="RHEA:16125"/>
        <dbReference type="ChEBI" id="CHEBI:15378"/>
        <dbReference type="ChEBI" id="CHEBI:30616"/>
        <dbReference type="ChEBI" id="CHEBI:37721"/>
        <dbReference type="ChEBI" id="CHEBI:61527"/>
        <dbReference type="ChEBI" id="CHEBI:456216"/>
        <dbReference type="EC" id="2.7.1.4"/>
    </reaction>
</comment>
<keyword evidence="9" id="KW-0460">Magnesium</keyword>
<keyword evidence="5" id="KW-0547">Nucleotide-binding</keyword>
<dbReference type="PANTHER" id="PTHR42742">
    <property type="entry name" value="TRANSCRIPTIONAL REPRESSOR MPRA"/>
    <property type="match status" value="1"/>
</dbReference>
<evidence type="ECO:0000256" key="12">
    <source>
        <dbReference type="ARBA" id="ARBA00048451"/>
    </source>
</evidence>
<evidence type="ECO:0000256" key="11">
    <source>
        <dbReference type="ARBA" id="ARBA00038887"/>
    </source>
</evidence>
<dbReference type="GO" id="GO:0046872">
    <property type="term" value="F:metal ion binding"/>
    <property type="evidence" value="ECO:0007669"/>
    <property type="project" value="UniProtKB-KW"/>
</dbReference>
<dbReference type="PROSITE" id="PS01125">
    <property type="entry name" value="ROK"/>
    <property type="match status" value="1"/>
</dbReference>
<evidence type="ECO:0000256" key="2">
    <source>
        <dbReference type="ARBA" id="ARBA00006479"/>
    </source>
</evidence>
<dbReference type="GO" id="GO:0005524">
    <property type="term" value="F:ATP binding"/>
    <property type="evidence" value="ECO:0007669"/>
    <property type="project" value="UniProtKB-KW"/>
</dbReference>
<keyword evidence="8" id="KW-0067">ATP-binding</keyword>
<dbReference type="KEGG" id="eli:ELI_04230"/>
<comment type="similarity">
    <text evidence="2">Belongs to the ROK (NagC/XylR) family.</text>
</comment>
<evidence type="ECO:0000256" key="3">
    <source>
        <dbReference type="ARBA" id="ARBA00022679"/>
    </source>
</evidence>
<evidence type="ECO:0000256" key="9">
    <source>
        <dbReference type="ARBA" id="ARBA00022842"/>
    </source>
</evidence>
<evidence type="ECO:0000256" key="4">
    <source>
        <dbReference type="ARBA" id="ARBA00022723"/>
    </source>
</evidence>
<dbReference type="eggNOG" id="COG1940">
    <property type="taxonomic scope" value="Bacteria"/>
</dbReference>
<keyword evidence="14" id="KW-1185">Reference proteome</keyword>
<keyword evidence="4" id="KW-0479">Metal-binding</keyword>
<dbReference type="InterPro" id="IPR043129">
    <property type="entry name" value="ATPase_NBD"/>
</dbReference>
<dbReference type="STRING" id="314225.ELI_04230"/>
<protein>
    <recommendedName>
        <fullName evidence="11">fructokinase</fullName>
        <ecNumber evidence="11">2.7.1.4</ecNumber>
    </recommendedName>
</protein>
<dbReference type="FunFam" id="3.30.420.40:FF:000153">
    <property type="entry name" value="Putative fructokinase"/>
    <property type="match status" value="1"/>
</dbReference>
<dbReference type="InterPro" id="IPR049874">
    <property type="entry name" value="ROK_cs"/>
</dbReference>
<comment type="cofactor">
    <cofactor evidence="1">
        <name>Mg(2+)</name>
        <dbReference type="ChEBI" id="CHEBI:18420"/>
    </cofactor>
</comment>
<dbReference type="InterPro" id="IPR051804">
    <property type="entry name" value="Carb_Metab_Reg_Kinase/Isom"/>
</dbReference>
<dbReference type="AlphaFoldDB" id="Q2NBK3"/>
<dbReference type="Pfam" id="PF00480">
    <property type="entry name" value="ROK"/>
    <property type="match status" value="1"/>
</dbReference>
<sequence length="291" mass="30065">MGNGLLGGIEAGGTKFVLAVGSSPTDILSRHSIPTRKPEDTLAEAAEWFASQGRLEALGIASFGPVDLDRDSPSWGSITNTPKPGWSGCALASFFGKRFGVPIGFDTDVNGAALAEYHFGAGRDASSLAYVTVGTGIGGGLVVDGKALHGAAHPEMGHIFPRRHTKDLEFAGTCPHHGDCLEGLACGPAILARWGSSLSELPLDHVAHRVIADYLAQLCHTIFATTSAEVIVLGGGVMGTPGLLEKVNARARQLDKEYLPGGPKHLLAAPLLGQDSGAVGALLLAKMTSTD</sequence>
<dbReference type="Gene3D" id="3.30.420.40">
    <property type="match status" value="2"/>
</dbReference>
<proteinExistence type="inferred from homology"/>
<name>Q2NBK3_ERYLH</name>
<dbReference type="SUPFAM" id="SSF53067">
    <property type="entry name" value="Actin-like ATPase domain"/>
    <property type="match status" value="1"/>
</dbReference>
<dbReference type="InterPro" id="IPR000600">
    <property type="entry name" value="ROK"/>
</dbReference>
<evidence type="ECO:0000256" key="10">
    <source>
        <dbReference type="ARBA" id="ARBA00023277"/>
    </source>
</evidence>
<keyword evidence="10" id="KW-0119">Carbohydrate metabolism</keyword>
<evidence type="ECO:0000256" key="8">
    <source>
        <dbReference type="ARBA" id="ARBA00022840"/>
    </source>
</evidence>
<dbReference type="PANTHER" id="PTHR42742:SF3">
    <property type="entry name" value="FRUCTOKINASE"/>
    <property type="match status" value="1"/>
</dbReference>
<evidence type="ECO:0000256" key="6">
    <source>
        <dbReference type="ARBA" id="ARBA00022777"/>
    </source>
</evidence>
<dbReference type="GO" id="GO:0008865">
    <property type="term" value="F:fructokinase activity"/>
    <property type="evidence" value="ECO:0007669"/>
    <property type="project" value="UniProtKB-EC"/>
</dbReference>
<evidence type="ECO:0000313" key="13">
    <source>
        <dbReference type="EMBL" id="ABC62938.1"/>
    </source>
</evidence>
<dbReference type="EMBL" id="CP000157">
    <property type="protein sequence ID" value="ABC62938.1"/>
    <property type="molecule type" value="Genomic_DNA"/>
</dbReference>
<reference evidence="14" key="1">
    <citation type="journal article" date="2009" name="J. Bacteriol.">
        <title>Complete genome sequence of Erythrobacter litoralis HTCC2594.</title>
        <authorList>
            <person name="Oh H.M."/>
            <person name="Giovannoni S.J."/>
            <person name="Ferriera S."/>
            <person name="Johnson J."/>
            <person name="Cho J.C."/>
        </authorList>
    </citation>
    <scope>NUCLEOTIDE SEQUENCE [LARGE SCALE GENOMIC DNA]</scope>
    <source>
        <strain evidence="14">HTCC2594</strain>
    </source>
</reference>
<dbReference type="EC" id="2.7.1.4" evidence="11"/>
<evidence type="ECO:0000313" key="14">
    <source>
        <dbReference type="Proteomes" id="UP000008808"/>
    </source>
</evidence>
<keyword evidence="6 13" id="KW-0418">Kinase</keyword>
<dbReference type="RefSeq" id="WP_011413811.1">
    <property type="nucleotide sequence ID" value="NC_007722.1"/>
</dbReference>
<dbReference type="CDD" id="cd24067">
    <property type="entry name" value="ASKHA_NBD_ROK_BsFRK-like"/>
    <property type="match status" value="1"/>
</dbReference>